<reference evidence="2" key="1">
    <citation type="journal article" date="2015" name="Nature">
        <title>Complex archaea that bridge the gap between prokaryotes and eukaryotes.</title>
        <authorList>
            <person name="Spang A."/>
            <person name="Saw J.H."/>
            <person name="Jorgensen S.L."/>
            <person name="Zaremba-Niedzwiedzka K."/>
            <person name="Martijn J."/>
            <person name="Lind A.E."/>
            <person name="van Eijk R."/>
            <person name="Schleper C."/>
            <person name="Guy L."/>
            <person name="Ettema T.J."/>
        </authorList>
    </citation>
    <scope>NUCLEOTIDE SEQUENCE</scope>
</reference>
<sequence>MPRYKNIGHSLWRRPTGEAVPPGGTFEATPREHQRIKRRGYHGRLQRVEDVPAASSSGSDKPTDQSPATSSAAKELRAEWTLRMEPAKYLKLHGSGGHAPLARQIVAAEEEGAS</sequence>
<organism evidence="2">
    <name type="scientific">marine sediment metagenome</name>
    <dbReference type="NCBI Taxonomy" id="412755"/>
    <lineage>
        <taxon>unclassified sequences</taxon>
        <taxon>metagenomes</taxon>
        <taxon>ecological metagenomes</taxon>
    </lineage>
</organism>
<gene>
    <name evidence="2" type="ORF">LCGC14_0691800</name>
</gene>
<proteinExistence type="predicted"/>
<feature type="compositionally biased region" description="Polar residues" evidence="1">
    <location>
        <begin position="54"/>
        <end position="72"/>
    </location>
</feature>
<feature type="region of interest" description="Disordered" evidence="1">
    <location>
        <begin position="1"/>
        <end position="75"/>
    </location>
</feature>
<accession>A0A0F9T6G0</accession>
<evidence type="ECO:0000313" key="2">
    <source>
        <dbReference type="EMBL" id="KKN44576.1"/>
    </source>
</evidence>
<evidence type="ECO:0000256" key="1">
    <source>
        <dbReference type="SAM" id="MobiDB-lite"/>
    </source>
</evidence>
<feature type="compositionally biased region" description="Basic residues" evidence="1">
    <location>
        <begin position="34"/>
        <end position="45"/>
    </location>
</feature>
<dbReference type="EMBL" id="LAZR01001443">
    <property type="protein sequence ID" value="KKN44576.1"/>
    <property type="molecule type" value="Genomic_DNA"/>
</dbReference>
<dbReference type="AlphaFoldDB" id="A0A0F9T6G0"/>
<protein>
    <submittedName>
        <fullName evidence="2">Uncharacterized protein</fullName>
    </submittedName>
</protein>
<comment type="caution">
    <text evidence="2">The sequence shown here is derived from an EMBL/GenBank/DDBJ whole genome shotgun (WGS) entry which is preliminary data.</text>
</comment>
<name>A0A0F9T6G0_9ZZZZ</name>